<dbReference type="GO" id="GO:0046872">
    <property type="term" value="F:metal ion binding"/>
    <property type="evidence" value="ECO:0007669"/>
    <property type="project" value="UniProtKB-KW"/>
</dbReference>
<dbReference type="PANTHER" id="PTHR23130">
    <property type="entry name" value="CYTOCHROME B561 AND DOMON DOMAIN-CONTAINING PROTEIN"/>
    <property type="match status" value="1"/>
</dbReference>
<evidence type="ECO:0000256" key="7">
    <source>
        <dbReference type="ARBA" id="ARBA00022982"/>
    </source>
</evidence>
<keyword evidence="4 13" id="KW-0812">Transmembrane</keyword>
<dbReference type="CDD" id="cd08760">
    <property type="entry name" value="Cyt_b561_FRRS1_like"/>
    <property type="match status" value="1"/>
</dbReference>
<dbReference type="CDD" id="cd09629">
    <property type="entry name" value="DOMON_CIL1_like"/>
    <property type="match status" value="1"/>
</dbReference>
<accession>A0A2N9I019</accession>
<dbReference type="Pfam" id="PF04526">
    <property type="entry name" value="DUF568"/>
    <property type="match status" value="1"/>
</dbReference>
<gene>
    <name evidence="17" type="ORF">FSB_LOCUS45255</name>
</gene>
<comment type="cofactor">
    <cofactor evidence="11">
        <name>heme b</name>
        <dbReference type="ChEBI" id="CHEBI:60344"/>
    </cofactor>
    <text evidence="11">Binds 2 heme b groups non-covalently.</text>
</comment>
<keyword evidence="6 14" id="KW-0732">Signal</keyword>
<name>A0A2N9I019_FAGSY</name>
<comment type="function">
    <text evidence="10">May act as a catecholamine-responsive trans-membrane electron transporter.</text>
</comment>
<dbReference type="InterPro" id="IPR005018">
    <property type="entry name" value="DOMON_domain"/>
</dbReference>
<feature type="transmembrane region" description="Helical" evidence="13">
    <location>
        <begin position="310"/>
        <end position="330"/>
    </location>
</feature>
<dbReference type="PROSITE" id="PS50939">
    <property type="entry name" value="CYTOCHROME_B561"/>
    <property type="match status" value="1"/>
</dbReference>
<feature type="transmembrane region" description="Helical" evidence="13">
    <location>
        <begin position="210"/>
        <end position="228"/>
    </location>
</feature>
<proteinExistence type="predicted"/>
<evidence type="ECO:0000256" key="11">
    <source>
        <dbReference type="PIRNR" id="PIRNR037471"/>
    </source>
</evidence>
<feature type="domain" description="Cytochrome b561" evidence="16">
    <location>
        <begin position="169"/>
        <end position="369"/>
    </location>
</feature>
<feature type="binding site" description="axial binding residue" evidence="12">
    <location>
        <position position="314"/>
    </location>
    <ligand>
        <name>heme b</name>
        <dbReference type="ChEBI" id="CHEBI:60344"/>
        <label>1</label>
    </ligand>
    <ligandPart>
        <name>Fe</name>
        <dbReference type="ChEBI" id="CHEBI:18248"/>
    </ligandPart>
</feature>
<feature type="chain" id="PRO_5014919000" description="Cytochrome b561 and DOMON domain-containing protein" evidence="14">
    <location>
        <begin position="28"/>
        <end position="390"/>
    </location>
</feature>
<organism evidence="17">
    <name type="scientific">Fagus sylvatica</name>
    <name type="common">Beechnut</name>
    <dbReference type="NCBI Taxonomy" id="28930"/>
    <lineage>
        <taxon>Eukaryota</taxon>
        <taxon>Viridiplantae</taxon>
        <taxon>Streptophyta</taxon>
        <taxon>Embryophyta</taxon>
        <taxon>Tracheophyta</taxon>
        <taxon>Spermatophyta</taxon>
        <taxon>Magnoliopsida</taxon>
        <taxon>eudicotyledons</taxon>
        <taxon>Gunneridae</taxon>
        <taxon>Pentapetalae</taxon>
        <taxon>rosids</taxon>
        <taxon>fabids</taxon>
        <taxon>Fagales</taxon>
        <taxon>Fagaceae</taxon>
        <taxon>Fagus</taxon>
    </lineage>
</organism>
<keyword evidence="3" id="KW-0349">Heme</keyword>
<keyword evidence="9 11" id="KW-0472">Membrane</keyword>
<dbReference type="EMBL" id="OIVN01004445">
    <property type="protein sequence ID" value="SPD17373.1"/>
    <property type="molecule type" value="Genomic_DNA"/>
</dbReference>
<dbReference type="PROSITE" id="PS50836">
    <property type="entry name" value="DOMON"/>
    <property type="match status" value="1"/>
</dbReference>
<dbReference type="InterPro" id="IPR006593">
    <property type="entry name" value="Cyt_b561/ferric_Rdtase_TM"/>
</dbReference>
<feature type="binding site" description="axial binding residue" evidence="12">
    <location>
        <position position="245"/>
    </location>
    <ligand>
        <name>heme b</name>
        <dbReference type="ChEBI" id="CHEBI:60344"/>
        <label>1</label>
    </ligand>
    <ligandPart>
        <name>Fe</name>
        <dbReference type="ChEBI" id="CHEBI:18248"/>
    </ligandPart>
</feature>
<evidence type="ECO:0000256" key="10">
    <source>
        <dbReference type="ARBA" id="ARBA00053871"/>
    </source>
</evidence>
<feature type="transmembrane region" description="Helical" evidence="13">
    <location>
        <begin position="240"/>
        <end position="261"/>
    </location>
</feature>
<reference evidence="17" key="1">
    <citation type="submission" date="2018-02" db="EMBL/GenBank/DDBJ databases">
        <authorList>
            <person name="Cohen D.B."/>
            <person name="Kent A.D."/>
        </authorList>
    </citation>
    <scope>NUCLEOTIDE SEQUENCE</scope>
</reference>
<evidence type="ECO:0000256" key="1">
    <source>
        <dbReference type="ARBA" id="ARBA00004141"/>
    </source>
</evidence>
<dbReference type="GO" id="GO:0016020">
    <property type="term" value="C:membrane"/>
    <property type="evidence" value="ECO:0007669"/>
    <property type="project" value="UniProtKB-SubCell"/>
</dbReference>
<evidence type="ECO:0000256" key="8">
    <source>
        <dbReference type="ARBA" id="ARBA00022989"/>
    </source>
</evidence>
<keyword evidence="12" id="KW-0408">Iron</keyword>
<evidence type="ECO:0000256" key="13">
    <source>
        <dbReference type="SAM" id="Phobius"/>
    </source>
</evidence>
<dbReference type="FunFam" id="1.20.120.1770:FF:000007">
    <property type="entry name" value="Cytochrome b561 and DOMON domain-containing protein"/>
    <property type="match status" value="1"/>
</dbReference>
<evidence type="ECO:0000256" key="12">
    <source>
        <dbReference type="PIRSR" id="PIRSR037471-1"/>
    </source>
</evidence>
<evidence type="ECO:0000256" key="14">
    <source>
        <dbReference type="SAM" id="SignalP"/>
    </source>
</evidence>
<evidence type="ECO:0000256" key="3">
    <source>
        <dbReference type="ARBA" id="ARBA00022617"/>
    </source>
</evidence>
<sequence>MASHQSSALVFLALCLCFLLLISPAHSLTCTSQKFTNNAVYTQCLDLPQLSSYLHWTHNQTNSSLSIAFIAQPAKTDGWVAWALNPTGSGMVGAQTLLAFKSNGAMTVKTYNITSYGPITESKLSFEVWDLTAEESNGLIWLYAKLKVPNNADTVNQVWQVGSSVTSGAPDAHAMDTANKNSKSTLNLTEGSTVSTSGVDSRTKNKNIHGILNVVSWGILFPVGVIIARYLRTFESADPIWFYLHVFCQISAYAIGVAGWGTGLKLGSQSQGIEYTAHRNIGISLFSIATVQIFALFLRPKKDHKYRFYWNIYHHSIGYAIVVLGILNVFKGYDILHPLQKWKSAYIIVIIVLGAIALLLEAITWIVVLRRKSSKSTKPYDGYNNGEGRQ</sequence>
<keyword evidence="2 11" id="KW-0813">Transport</keyword>
<feature type="signal peptide" evidence="14">
    <location>
        <begin position="1"/>
        <end position="27"/>
    </location>
</feature>
<keyword evidence="5 12" id="KW-0479">Metal-binding</keyword>
<evidence type="ECO:0000256" key="2">
    <source>
        <dbReference type="ARBA" id="ARBA00022448"/>
    </source>
</evidence>
<keyword evidence="7 11" id="KW-0249">Electron transport</keyword>
<feature type="binding site" description="axial binding residue" evidence="12">
    <location>
        <position position="278"/>
    </location>
    <ligand>
        <name>heme b</name>
        <dbReference type="ChEBI" id="CHEBI:60344"/>
        <label>1</label>
    </ligand>
    <ligandPart>
        <name>Fe</name>
        <dbReference type="ChEBI" id="CHEBI:18248"/>
    </ligandPart>
</feature>
<dbReference type="Gene3D" id="1.20.120.1770">
    <property type="match status" value="1"/>
</dbReference>
<evidence type="ECO:0000259" key="16">
    <source>
        <dbReference type="PROSITE" id="PS50939"/>
    </source>
</evidence>
<protein>
    <recommendedName>
        <fullName evidence="11">Cytochrome b561 and DOMON domain-containing protein</fullName>
    </recommendedName>
</protein>
<dbReference type="SMART" id="SM00665">
    <property type="entry name" value="B561"/>
    <property type="match status" value="1"/>
</dbReference>
<comment type="subcellular location">
    <subcellularLocation>
        <location evidence="1">Membrane</location>
        <topology evidence="1">Multi-pass membrane protein</topology>
    </subcellularLocation>
</comment>
<evidence type="ECO:0000256" key="6">
    <source>
        <dbReference type="ARBA" id="ARBA00022729"/>
    </source>
</evidence>
<dbReference type="InterPro" id="IPR017214">
    <property type="entry name" value="UCP037471"/>
</dbReference>
<dbReference type="PIRSF" id="PIRSF037471">
    <property type="entry name" value="UCP037471"/>
    <property type="match status" value="1"/>
</dbReference>
<dbReference type="PANTHER" id="PTHR23130:SF195">
    <property type="entry name" value="CYTOCHROME B561 AND DOMON DOMAIN-CONTAINING PROTEIN"/>
    <property type="match status" value="1"/>
</dbReference>
<feature type="transmembrane region" description="Helical" evidence="13">
    <location>
        <begin position="345"/>
        <end position="368"/>
    </location>
</feature>
<feature type="binding site" description="axial binding residue" evidence="12">
    <location>
        <position position="209"/>
    </location>
    <ligand>
        <name>heme b</name>
        <dbReference type="ChEBI" id="CHEBI:60344"/>
        <label>1</label>
    </ligand>
    <ligandPart>
        <name>Fe</name>
        <dbReference type="ChEBI" id="CHEBI:18248"/>
    </ligandPart>
</feature>
<evidence type="ECO:0000259" key="15">
    <source>
        <dbReference type="PROSITE" id="PS50836"/>
    </source>
</evidence>
<dbReference type="Pfam" id="PF03188">
    <property type="entry name" value="Cytochrom_B561"/>
    <property type="match status" value="1"/>
</dbReference>
<evidence type="ECO:0000256" key="4">
    <source>
        <dbReference type="ARBA" id="ARBA00022692"/>
    </source>
</evidence>
<keyword evidence="8 13" id="KW-1133">Transmembrane helix</keyword>
<dbReference type="InterPro" id="IPR045265">
    <property type="entry name" value="AIR12_DOMON"/>
</dbReference>
<evidence type="ECO:0000313" key="17">
    <source>
        <dbReference type="EMBL" id="SPD17373.1"/>
    </source>
</evidence>
<evidence type="ECO:0000256" key="5">
    <source>
        <dbReference type="ARBA" id="ARBA00022723"/>
    </source>
</evidence>
<dbReference type="AlphaFoldDB" id="A0A2N9I019"/>
<feature type="domain" description="DOMON" evidence="15">
    <location>
        <begin position="50"/>
        <end position="162"/>
    </location>
</feature>
<evidence type="ECO:0000256" key="9">
    <source>
        <dbReference type="ARBA" id="ARBA00023136"/>
    </source>
</evidence>